<name>A0A0M8MJT2_9FLAO</name>
<protein>
    <submittedName>
        <fullName evidence="2">Cytochrome</fullName>
    </submittedName>
</protein>
<dbReference type="GO" id="GO:0005886">
    <property type="term" value="C:plasma membrane"/>
    <property type="evidence" value="ECO:0007669"/>
    <property type="project" value="TreeGrafter"/>
</dbReference>
<proteinExistence type="predicted"/>
<organism evidence="2 3">
    <name type="scientific">Flavobacterium akiainvivens</name>
    <dbReference type="NCBI Taxonomy" id="1202724"/>
    <lineage>
        <taxon>Bacteria</taxon>
        <taxon>Pseudomonadati</taxon>
        <taxon>Bacteroidota</taxon>
        <taxon>Flavobacteriia</taxon>
        <taxon>Flavobacteriales</taxon>
        <taxon>Flavobacteriaceae</taxon>
        <taxon>Flavobacterium</taxon>
    </lineage>
</organism>
<feature type="transmembrane region" description="Helical" evidence="1">
    <location>
        <begin position="25"/>
        <end position="45"/>
    </location>
</feature>
<dbReference type="PANTHER" id="PTHR34980">
    <property type="entry name" value="INNER MEMBRANE PROTEIN-RELATED-RELATED"/>
    <property type="match status" value="1"/>
</dbReference>
<dbReference type="EMBL" id="LIYD01000005">
    <property type="protein sequence ID" value="KOS07267.1"/>
    <property type="molecule type" value="Genomic_DNA"/>
</dbReference>
<evidence type="ECO:0000313" key="3">
    <source>
        <dbReference type="Proteomes" id="UP000037755"/>
    </source>
</evidence>
<keyword evidence="1" id="KW-1133">Transmembrane helix</keyword>
<keyword evidence="1" id="KW-0812">Transmembrane</keyword>
<dbReference type="InterPro" id="IPR008523">
    <property type="entry name" value="DUF805"/>
</dbReference>
<evidence type="ECO:0000256" key="1">
    <source>
        <dbReference type="SAM" id="Phobius"/>
    </source>
</evidence>
<evidence type="ECO:0000313" key="2">
    <source>
        <dbReference type="EMBL" id="KOS07267.1"/>
    </source>
</evidence>
<keyword evidence="3" id="KW-1185">Reference proteome</keyword>
<dbReference type="OrthoDB" id="9812349at2"/>
<keyword evidence="1" id="KW-0472">Membrane</keyword>
<accession>A0A0M8MJT2</accession>
<dbReference type="PANTHER" id="PTHR34980:SF2">
    <property type="entry name" value="INNER MEMBRANE PROTEIN YHAH-RELATED"/>
    <property type="match status" value="1"/>
</dbReference>
<dbReference type="AlphaFoldDB" id="A0A0M8MJT2"/>
<dbReference type="Pfam" id="PF05656">
    <property type="entry name" value="DUF805"/>
    <property type="match status" value="1"/>
</dbReference>
<reference evidence="2 3" key="1">
    <citation type="submission" date="2015-08" db="EMBL/GenBank/DDBJ databases">
        <title>Whole genome sequence of Flavobacterium akiainvivens IK-1T, from decaying Wikstroemia oahuensis, an endemic Hawaiian shrub.</title>
        <authorList>
            <person name="Wan X."/>
            <person name="Hou S."/>
            <person name="Saito J."/>
            <person name="Donachie S."/>
        </authorList>
    </citation>
    <scope>NUCLEOTIDE SEQUENCE [LARGE SCALE GENOMIC DNA]</scope>
    <source>
        <strain evidence="2 3">IK-1</strain>
    </source>
</reference>
<gene>
    <name evidence="2" type="ORF">AM493_15400</name>
</gene>
<sequence length="123" mass="13970">MIEWYLKAVRDNYANFEGRASRPEYWYFFLANFLVGFILGFIGAIVPIVMYVSYLYSLAVLVPSIAAAVRRIHDVGKSGWYVLIPIYNIVLLATEGQNGPNEFGPDPVNPYNELNDIGRPDVY</sequence>
<dbReference type="PATRIC" id="fig|1202724.3.peg.3200"/>
<dbReference type="Proteomes" id="UP000037755">
    <property type="component" value="Unassembled WGS sequence"/>
</dbReference>
<dbReference type="RefSeq" id="WP_054408919.1">
    <property type="nucleotide sequence ID" value="NZ_FOYA01000005.1"/>
</dbReference>
<feature type="transmembrane region" description="Helical" evidence="1">
    <location>
        <begin position="51"/>
        <end position="69"/>
    </location>
</feature>
<comment type="caution">
    <text evidence="2">The sequence shown here is derived from an EMBL/GenBank/DDBJ whole genome shotgun (WGS) entry which is preliminary data.</text>
</comment>